<gene>
    <name evidence="3" type="ORF">VKT23_011187</name>
</gene>
<keyword evidence="4" id="KW-1185">Reference proteome</keyword>
<feature type="domain" description="Sld7 C-terminal" evidence="2">
    <location>
        <begin position="279"/>
        <end position="345"/>
    </location>
</feature>
<organism evidence="3 4">
    <name type="scientific">Marasmiellus scandens</name>
    <dbReference type="NCBI Taxonomy" id="2682957"/>
    <lineage>
        <taxon>Eukaryota</taxon>
        <taxon>Fungi</taxon>
        <taxon>Dikarya</taxon>
        <taxon>Basidiomycota</taxon>
        <taxon>Agaricomycotina</taxon>
        <taxon>Agaricomycetes</taxon>
        <taxon>Agaricomycetidae</taxon>
        <taxon>Agaricales</taxon>
        <taxon>Marasmiineae</taxon>
        <taxon>Omphalotaceae</taxon>
        <taxon>Marasmiellus</taxon>
    </lineage>
</organism>
<name>A0ABR1J9P0_9AGAR</name>
<dbReference type="EMBL" id="JBANRG010000024">
    <property type="protein sequence ID" value="KAK7454431.1"/>
    <property type="molecule type" value="Genomic_DNA"/>
</dbReference>
<evidence type="ECO:0000259" key="2">
    <source>
        <dbReference type="Pfam" id="PF18596"/>
    </source>
</evidence>
<dbReference type="Proteomes" id="UP001498398">
    <property type="component" value="Unassembled WGS sequence"/>
</dbReference>
<comment type="caution">
    <text evidence="3">The sequence shown here is derived from an EMBL/GenBank/DDBJ whole genome shotgun (WGS) entry which is preliminary data.</text>
</comment>
<protein>
    <recommendedName>
        <fullName evidence="2">Sld7 C-terminal domain-containing protein</fullName>
    </recommendedName>
</protein>
<sequence>MSYRLLYRGALSVPDSYFLLDGLTFSTRMDATQNLLDNPLALALESMRGISSLTFMGTTNIKEVYIDDSGDITMDIHPDATLSRVYFENLFCLEAPSEAGEKIGLRVALGDTIGPETTQILIFLKPISPERPESTPVYALAVARILPGPPPRARAPRPDDPTPRKPPPVPFGFAGKSKVKPQGLGDLKRVSSGSLADLGKDVRLGKTDTDVFRVPLLPLHKDKGKGKATSSKDDVFGGGIALDTTSSSDSSKAKRKRVEEVDVDMTGTTTEEAETLLERENKNRIKRAVVQGLSKSPITKGHKDYKETFNYVYRGVCFTLRAEMKTQTVPEQLMKHFVQVHVDMYAHPRQIGVAQQKETSKS</sequence>
<accession>A0ABR1J9P0</accession>
<dbReference type="InterPro" id="IPR041260">
    <property type="entry name" value="Sld7_C"/>
</dbReference>
<proteinExistence type="predicted"/>
<feature type="region of interest" description="Disordered" evidence="1">
    <location>
        <begin position="148"/>
        <end position="190"/>
    </location>
</feature>
<evidence type="ECO:0000256" key="1">
    <source>
        <dbReference type="SAM" id="MobiDB-lite"/>
    </source>
</evidence>
<evidence type="ECO:0000313" key="4">
    <source>
        <dbReference type="Proteomes" id="UP001498398"/>
    </source>
</evidence>
<dbReference type="Pfam" id="PF18596">
    <property type="entry name" value="Sld7_C"/>
    <property type="match status" value="1"/>
</dbReference>
<reference evidence="3 4" key="1">
    <citation type="submission" date="2024-01" db="EMBL/GenBank/DDBJ databases">
        <title>A draft genome for the cacao thread blight pathogen Marasmiellus scandens.</title>
        <authorList>
            <person name="Baruah I.K."/>
            <person name="Leung J."/>
            <person name="Bukari Y."/>
            <person name="Amoako-Attah I."/>
            <person name="Meinhardt L.W."/>
            <person name="Bailey B.A."/>
            <person name="Cohen S.P."/>
        </authorList>
    </citation>
    <scope>NUCLEOTIDE SEQUENCE [LARGE SCALE GENOMIC DNA]</scope>
    <source>
        <strain evidence="3 4">GH-19</strain>
    </source>
</reference>
<evidence type="ECO:0000313" key="3">
    <source>
        <dbReference type="EMBL" id="KAK7454431.1"/>
    </source>
</evidence>